<feature type="domain" description="Alanine dehydrogenase/pyridine nucleotide transhydrogenase N-terminal" evidence="9">
    <location>
        <begin position="4"/>
        <end position="147"/>
    </location>
</feature>
<dbReference type="PANTHER" id="PTHR10160">
    <property type="entry name" value="NAD(P) TRANSHYDROGENASE"/>
    <property type="match status" value="1"/>
</dbReference>
<evidence type="ECO:0000256" key="1">
    <source>
        <dbReference type="ARBA" id="ARBA00003943"/>
    </source>
</evidence>
<dbReference type="Gene3D" id="3.40.50.720">
    <property type="entry name" value="NAD(P)-binding Rossmann-like Domain"/>
    <property type="match status" value="2"/>
</dbReference>
<dbReference type="InterPro" id="IPR007698">
    <property type="entry name" value="AlaDH/PNT_NAD(H)-bd"/>
</dbReference>
<evidence type="ECO:0000256" key="5">
    <source>
        <dbReference type="ARBA" id="ARBA00022967"/>
    </source>
</evidence>
<comment type="function">
    <text evidence="1">The transhydrogenation between NADH and NADP is coupled to respiration and ATP hydrolysis and functions as a proton pump across the membrane.</text>
</comment>
<dbReference type="GO" id="GO:0008750">
    <property type="term" value="F:proton-translocating NAD(P)+ transhydrogenase activity"/>
    <property type="evidence" value="ECO:0007669"/>
    <property type="project" value="UniProtKB-EC"/>
</dbReference>
<accession>A0A840CJS2</accession>
<name>A0A840CJS2_9BACT</name>
<comment type="caution">
    <text evidence="10">The sequence shown here is derived from an EMBL/GenBank/DDBJ whole genome shotgun (WGS) entry which is preliminary data.</text>
</comment>
<dbReference type="EMBL" id="JACIEP010000006">
    <property type="protein sequence ID" value="MBB4036200.1"/>
    <property type="molecule type" value="Genomic_DNA"/>
</dbReference>
<keyword evidence="11" id="KW-1185">Reference proteome</keyword>
<dbReference type="Proteomes" id="UP000555103">
    <property type="component" value="Unassembled WGS sequence"/>
</dbReference>
<feature type="domain" description="Alanine dehydrogenase/pyridine nucleotide transhydrogenase NAD(H)-binding" evidence="8">
    <location>
        <begin position="156"/>
        <end position="321"/>
    </location>
</feature>
<dbReference type="SUPFAM" id="SSF51735">
    <property type="entry name" value="NAD(P)-binding Rossmann-fold domains"/>
    <property type="match status" value="1"/>
</dbReference>
<dbReference type="GO" id="GO:0005886">
    <property type="term" value="C:plasma membrane"/>
    <property type="evidence" value="ECO:0007669"/>
    <property type="project" value="TreeGrafter"/>
</dbReference>
<dbReference type="Pfam" id="PF01262">
    <property type="entry name" value="AlaDh_PNT_C"/>
    <property type="match status" value="1"/>
</dbReference>
<dbReference type="SMART" id="SM01002">
    <property type="entry name" value="AlaDh_PNT_C"/>
    <property type="match status" value="1"/>
</dbReference>
<dbReference type="PANTHER" id="PTHR10160:SF19">
    <property type="entry name" value="PROTON-TRANSLOCATING NAD(P)(+) TRANSHYDROGENASE"/>
    <property type="match status" value="1"/>
</dbReference>
<dbReference type="SUPFAM" id="SSF52283">
    <property type="entry name" value="Formate/glycerate dehydrogenase catalytic domain-like"/>
    <property type="match status" value="1"/>
</dbReference>
<keyword evidence="6" id="KW-0520">NAD</keyword>
<keyword evidence="3" id="KW-0547">Nucleotide-binding</keyword>
<evidence type="ECO:0000259" key="9">
    <source>
        <dbReference type="SMART" id="SM01003"/>
    </source>
</evidence>
<reference evidence="10 11" key="1">
    <citation type="submission" date="2020-08" db="EMBL/GenBank/DDBJ databases">
        <title>Genomic Encyclopedia of Type Strains, Phase IV (KMG-IV): sequencing the most valuable type-strain genomes for metagenomic binning, comparative biology and taxonomic classification.</title>
        <authorList>
            <person name="Goeker M."/>
        </authorList>
    </citation>
    <scope>NUCLEOTIDE SEQUENCE [LARGE SCALE GENOMIC DNA]</scope>
    <source>
        <strain evidence="10 11">DSM 104969</strain>
    </source>
</reference>
<dbReference type="InterPro" id="IPR036291">
    <property type="entry name" value="NAD(P)-bd_dom_sf"/>
</dbReference>
<sequence>MIIGIPKEIMPGEARVSATPDTVKKFITDGATVLVEQNAGAGSFFYDDEYVKAGAQIIASAEEIFQKADLILKVKEPLFNKNYNKHEVDLMHEGQYLITFIHPASPVNHEMVKMLAAKGVISMTLDGVPRISRAQNMDALTSMSTCAGYKGILIAANDMAKFIPPMFTAVGSVQPAKALVIGVGVGGLQALATAKRLGAITYATDIRPAAMEQAQSLGAKIIDMGIPADLAVGTGGYAKNLPEEWIIKEREKLREVIKDMDIVFCSALVPGKMAPILITEDMVKEMPNGSVLVDISIDQGGNCDITPAGTKDVKHGVTLIGIKNIPGLLPTSSTWMFANNVYNLVKYLTKDGKIELDRADEIVDSILVSIDGQVVHTGALEAMNK</sequence>
<dbReference type="EC" id="7.1.1.1" evidence="2"/>
<organism evidence="10 11">
    <name type="scientific">Dysgonomonas hofstadii</name>
    <dbReference type="NCBI Taxonomy" id="637886"/>
    <lineage>
        <taxon>Bacteria</taxon>
        <taxon>Pseudomonadati</taxon>
        <taxon>Bacteroidota</taxon>
        <taxon>Bacteroidia</taxon>
        <taxon>Bacteroidales</taxon>
        <taxon>Dysgonomonadaceae</taxon>
        <taxon>Dysgonomonas</taxon>
    </lineage>
</organism>
<dbReference type="SMART" id="SM01003">
    <property type="entry name" value="AlaDh_PNT_N"/>
    <property type="match status" value="1"/>
</dbReference>
<dbReference type="Pfam" id="PF05222">
    <property type="entry name" value="AlaDh_PNT_N"/>
    <property type="match status" value="1"/>
</dbReference>
<dbReference type="CDD" id="cd05304">
    <property type="entry name" value="Rubrum_tdh"/>
    <property type="match status" value="1"/>
</dbReference>
<dbReference type="InterPro" id="IPR007886">
    <property type="entry name" value="AlaDH/PNT_N"/>
</dbReference>
<comment type="catalytic activity">
    <reaction evidence="7">
        <text>NAD(+) + NADPH + H(+)(in) = NADH + NADP(+) + H(+)(out)</text>
        <dbReference type="Rhea" id="RHEA:47992"/>
        <dbReference type="ChEBI" id="CHEBI:15378"/>
        <dbReference type="ChEBI" id="CHEBI:57540"/>
        <dbReference type="ChEBI" id="CHEBI:57783"/>
        <dbReference type="ChEBI" id="CHEBI:57945"/>
        <dbReference type="ChEBI" id="CHEBI:58349"/>
        <dbReference type="EC" id="7.1.1.1"/>
    </reaction>
</comment>
<evidence type="ECO:0000256" key="7">
    <source>
        <dbReference type="ARBA" id="ARBA00048202"/>
    </source>
</evidence>
<evidence type="ECO:0000256" key="3">
    <source>
        <dbReference type="ARBA" id="ARBA00022741"/>
    </source>
</evidence>
<dbReference type="GO" id="GO:0006740">
    <property type="term" value="P:NADPH regeneration"/>
    <property type="evidence" value="ECO:0007669"/>
    <property type="project" value="TreeGrafter"/>
</dbReference>
<keyword evidence="5" id="KW-1278">Translocase</keyword>
<evidence type="ECO:0000256" key="4">
    <source>
        <dbReference type="ARBA" id="ARBA00022857"/>
    </source>
</evidence>
<protein>
    <recommendedName>
        <fullName evidence="2">proton-translocating NAD(P)(+) transhydrogenase</fullName>
        <ecNumber evidence="2">7.1.1.1</ecNumber>
    </recommendedName>
</protein>
<evidence type="ECO:0000259" key="8">
    <source>
        <dbReference type="SMART" id="SM01002"/>
    </source>
</evidence>
<evidence type="ECO:0000256" key="6">
    <source>
        <dbReference type="ARBA" id="ARBA00023027"/>
    </source>
</evidence>
<proteinExistence type="predicted"/>
<keyword evidence="10" id="KW-0560">Oxidoreductase</keyword>
<evidence type="ECO:0000313" key="10">
    <source>
        <dbReference type="EMBL" id="MBB4036200.1"/>
    </source>
</evidence>
<keyword evidence="4" id="KW-0521">NADP</keyword>
<dbReference type="GO" id="GO:0050661">
    <property type="term" value="F:NADP binding"/>
    <property type="evidence" value="ECO:0007669"/>
    <property type="project" value="TreeGrafter"/>
</dbReference>
<dbReference type="GO" id="GO:0016491">
    <property type="term" value="F:oxidoreductase activity"/>
    <property type="evidence" value="ECO:0007669"/>
    <property type="project" value="UniProtKB-KW"/>
</dbReference>
<evidence type="ECO:0000313" key="11">
    <source>
        <dbReference type="Proteomes" id="UP000555103"/>
    </source>
</evidence>
<dbReference type="RefSeq" id="WP_183307102.1">
    <property type="nucleotide sequence ID" value="NZ_JACIEP010000006.1"/>
</dbReference>
<gene>
    <name evidence="10" type="ORF">GGR21_002101</name>
</gene>
<evidence type="ECO:0000256" key="2">
    <source>
        <dbReference type="ARBA" id="ARBA00012943"/>
    </source>
</evidence>
<dbReference type="AlphaFoldDB" id="A0A840CJS2"/>